<evidence type="ECO:0000313" key="8">
    <source>
        <dbReference type="EMBL" id="TRM59280.1"/>
    </source>
</evidence>
<dbReference type="SUPFAM" id="SSF55785">
    <property type="entry name" value="PYP-like sensor domain (PAS domain)"/>
    <property type="match status" value="1"/>
</dbReference>
<evidence type="ECO:0000259" key="6">
    <source>
        <dbReference type="PROSITE" id="PS50112"/>
    </source>
</evidence>
<feature type="compositionally biased region" description="Low complexity" evidence="5">
    <location>
        <begin position="204"/>
        <end position="238"/>
    </location>
</feature>
<dbReference type="PROSITE" id="PS00344">
    <property type="entry name" value="GATA_ZN_FINGER_1"/>
    <property type="match status" value="1"/>
</dbReference>
<dbReference type="SUPFAM" id="SSF57716">
    <property type="entry name" value="Glucocorticoid receptor-like (DNA-binding domain)"/>
    <property type="match status" value="1"/>
</dbReference>
<dbReference type="GO" id="GO:0006355">
    <property type="term" value="P:regulation of DNA-templated transcription"/>
    <property type="evidence" value="ECO:0007669"/>
    <property type="project" value="InterPro"/>
</dbReference>
<dbReference type="PANTHER" id="PTHR45658">
    <property type="entry name" value="GATA TRANSCRIPTION FACTOR"/>
    <property type="match status" value="1"/>
</dbReference>
<dbReference type="Proteomes" id="UP000320762">
    <property type="component" value="Unassembled WGS sequence"/>
</dbReference>
<dbReference type="STRING" id="97359.A0A550C3D3"/>
<dbReference type="GO" id="GO:0043565">
    <property type="term" value="F:sequence-specific DNA binding"/>
    <property type="evidence" value="ECO:0007669"/>
    <property type="project" value="InterPro"/>
</dbReference>
<dbReference type="InterPro" id="IPR000014">
    <property type="entry name" value="PAS"/>
</dbReference>
<feature type="domain" description="GATA-type" evidence="7">
    <location>
        <begin position="301"/>
        <end position="334"/>
    </location>
</feature>
<accession>A0A550C3D3</accession>
<dbReference type="PANTHER" id="PTHR45658:SF18">
    <property type="entry name" value="PROTEIN GAT2"/>
    <property type="match status" value="1"/>
</dbReference>
<feature type="region of interest" description="Disordered" evidence="5">
    <location>
        <begin position="277"/>
        <end position="298"/>
    </location>
</feature>
<dbReference type="SMART" id="SM00401">
    <property type="entry name" value="ZnF_GATA"/>
    <property type="match status" value="1"/>
</dbReference>
<keyword evidence="3" id="KW-0862">Zinc</keyword>
<evidence type="ECO:0000256" key="5">
    <source>
        <dbReference type="SAM" id="MobiDB-lite"/>
    </source>
</evidence>
<protein>
    <submittedName>
        <fullName evidence="8">Blue light receptor</fullName>
    </submittedName>
</protein>
<keyword evidence="8" id="KW-0675">Receptor</keyword>
<dbReference type="CDD" id="cd00202">
    <property type="entry name" value="ZnF_GATA"/>
    <property type="match status" value="1"/>
</dbReference>
<dbReference type="EMBL" id="VDMD01000029">
    <property type="protein sequence ID" value="TRM59280.1"/>
    <property type="molecule type" value="Genomic_DNA"/>
</dbReference>
<dbReference type="Gene3D" id="3.30.50.10">
    <property type="entry name" value="Erythroid Transcription Factor GATA-1, subunit A"/>
    <property type="match status" value="1"/>
</dbReference>
<evidence type="ECO:0000256" key="3">
    <source>
        <dbReference type="ARBA" id="ARBA00022833"/>
    </source>
</evidence>
<feature type="region of interest" description="Disordered" evidence="5">
    <location>
        <begin position="202"/>
        <end position="238"/>
    </location>
</feature>
<dbReference type="SMART" id="SM00091">
    <property type="entry name" value="PAS"/>
    <property type="match status" value="1"/>
</dbReference>
<dbReference type="Pfam" id="PF00320">
    <property type="entry name" value="GATA"/>
    <property type="match status" value="1"/>
</dbReference>
<dbReference type="InterPro" id="IPR051140">
    <property type="entry name" value="GATA_TF"/>
</dbReference>
<gene>
    <name evidence="8" type="ORF">BD626DRAFT_508796</name>
</gene>
<dbReference type="InterPro" id="IPR013088">
    <property type="entry name" value="Znf_NHR/GATA"/>
</dbReference>
<dbReference type="InterPro" id="IPR013767">
    <property type="entry name" value="PAS_fold"/>
</dbReference>
<dbReference type="CDD" id="cd00130">
    <property type="entry name" value="PAS"/>
    <property type="match status" value="1"/>
</dbReference>
<reference evidence="8 9" key="1">
    <citation type="journal article" date="2019" name="New Phytol.">
        <title>Comparative genomics reveals unique wood-decay strategies and fruiting body development in the Schizophyllaceae.</title>
        <authorList>
            <person name="Almasi E."/>
            <person name="Sahu N."/>
            <person name="Krizsan K."/>
            <person name="Balint B."/>
            <person name="Kovacs G.M."/>
            <person name="Kiss B."/>
            <person name="Cseklye J."/>
            <person name="Drula E."/>
            <person name="Henrissat B."/>
            <person name="Nagy I."/>
            <person name="Chovatia M."/>
            <person name="Adam C."/>
            <person name="LaButti K."/>
            <person name="Lipzen A."/>
            <person name="Riley R."/>
            <person name="Grigoriev I.V."/>
            <person name="Nagy L.G."/>
        </authorList>
    </citation>
    <scope>NUCLEOTIDE SEQUENCE [LARGE SCALE GENOMIC DNA]</scope>
    <source>
        <strain evidence="8 9">NL-1724</strain>
    </source>
</reference>
<evidence type="ECO:0000256" key="1">
    <source>
        <dbReference type="ARBA" id="ARBA00022723"/>
    </source>
</evidence>
<feature type="domain" description="PAS" evidence="6">
    <location>
        <begin position="38"/>
        <end position="102"/>
    </location>
</feature>
<dbReference type="PROSITE" id="PS50112">
    <property type="entry name" value="PAS"/>
    <property type="match status" value="1"/>
</dbReference>
<dbReference type="PROSITE" id="PS50114">
    <property type="entry name" value="GATA_ZN_FINGER_2"/>
    <property type="match status" value="1"/>
</dbReference>
<evidence type="ECO:0000259" key="7">
    <source>
        <dbReference type="PROSITE" id="PS50114"/>
    </source>
</evidence>
<evidence type="ECO:0000256" key="4">
    <source>
        <dbReference type="PROSITE-ProRule" id="PRU00094"/>
    </source>
</evidence>
<keyword evidence="1" id="KW-0479">Metal-binding</keyword>
<comment type="caution">
    <text evidence="8">The sequence shown here is derived from an EMBL/GenBank/DDBJ whole genome shotgun (WGS) entry which is preliminary data.</text>
</comment>
<proteinExistence type="predicted"/>
<keyword evidence="9" id="KW-1185">Reference proteome</keyword>
<dbReference type="Pfam" id="PF00989">
    <property type="entry name" value="PAS"/>
    <property type="match status" value="1"/>
</dbReference>
<keyword evidence="2 4" id="KW-0863">Zinc-finger</keyword>
<organism evidence="8 9">
    <name type="scientific">Schizophyllum amplum</name>
    <dbReference type="NCBI Taxonomy" id="97359"/>
    <lineage>
        <taxon>Eukaryota</taxon>
        <taxon>Fungi</taxon>
        <taxon>Dikarya</taxon>
        <taxon>Basidiomycota</taxon>
        <taxon>Agaricomycotina</taxon>
        <taxon>Agaricomycetes</taxon>
        <taxon>Agaricomycetidae</taxon>
        <taxon>Agaricales</taxon>
        <taxon>Schizophyllaceae</taxon>
        <taxon>Schizophyllum</taxon>
    </lineage>
</organism>
<dbReference type="Gene3D" id="3.30.450.20">
    <property type="entry name" value="PAS domain"/>
    <property type="match status" value="1"/>
</dbReference>
<dbReference type="AlphaFoldDB" id="A0A550C3D3"/>
<dbReference type="GO" id="GO:0008270">
    <property type="term" value="F:zinc ion binding"/>
    <property type="evidence" value="ECO:0007669"/>
    <property type="project" value="UniProtKB-KW"/>
</dbReference>
<dbReference type="OrthoDB" id="2162994at2759"/>
<dbReference type="InterPro" id="IPR000679">
    <property type="entry name" value="Znf_GATA"/>
</dbReference>
<evidence type="ECO:0000313" key="9">
    <source>
        <dbReference type="Proteomes" id="UP000320762"/>
    </source>
</evidence>
<name>A0A550C3D3_9AGAR</name>
<sequence length="355" mass="39157">MSTVPGRFPPSLQKSTSGPGAAQLFEFTKRKRWADLLITELADAIILVLAVPNPKILYCGAAVEELLGWRDADVIDLDLTELMNQDDQHVFQTAFHDSINTEQELLAYVRLKCNSNKDAPHTITAAYHHQQMHGHVQQQPSEEVLFEIKGYPHYQPDRSQCWCFFAMARPYPSRNTAMLNTFFDLKIENERLQQRLVELRSQQPAPATVSSATATAANSFTSSSSYPATTSSYATGSSAYPHGPATQISYYSDVVSSPVTRTGYDAGAMYGGPSYSAPVHAAAPEDEEDGSSKKKRKKSHAGEQYVCITCGRTDSPEWRKGPLGPKTLCNACGLRWAKQQRRTDDQSGEGTGNSH</sequence>
<evidence type="ECO:0000256" key="2">
    <source>
        <dbReference type="ARBA" id="ARBA00022771"/>
    </source>
</evidence>
<dbReference type="InterPro" id="IPR035965">
    <property type="entry name" value="PAS-like_dom_sf"/>
</dbReference>